<accession>U1PBG0</accession>
<evidence type="ECO:0000313" key="2">
    <source>
        <dbReference type="EMBL" id="ERG90877.1"/>
    </source>
</evidence>
<sequence>MTTAASGLSGSVEGQADVRAEQALTVTDVSVSGDQDARFAWTSDDDTSFQVAVELSDGDGVLFDATLENSAVGELTGKVTVDAPDVIDVDVRNNESVDDDRTEDLDPGDGRANRNAVQTGDGTFVTRLVMLVLTVLQDL</sequence>
<gene>
    <name evidence="2" type="ORF">J07HQW1_00905</name>
</gene>
<proteinExistence type="predicted"/>
<name>U1PBG0_9EURY</name>
<dbReference type="AlphaFoldDB" id="U1PBG0"/>
<dbReference type="EMBL" id="KE356560">
    <property type="protein sequence ID" value="ERG90877.1"/>
    <property type="molecule type" value="Genomic_DNA"/>
</dbReference>
<evidence type="ECO:0000313" key="3">
    <source>
        <dbReference type="Proteomes" id="UP000030649"/>
    </source>
</evidence>
<organism evidence="2 3">
    <name type="scientific">Haloquadratum walsbyi J07HQW1</name>
    <dbReference type="NCBI Taxonomy" id="1238424"/>
    <lineage>
        <taxon>Archaea</taxon>
        <taxon>Methanobacteriati</taxon>
        <taxon>Methanobacteriota</taxon>
        <taxon>Stenosarchaea group</taxon>
        <taxon>Halobacteria</taxon>
        <taxon>Halobacteriales</taxon>
        <taxon>Haloferacaceae</taxon>
        <taxon>Haloquadratum</taxon>
    </lineage>
</organism>
<reference evidence="2 3" key="1">
    <citation type="journal article" date="2013" name="PLoS ONE">
        <title>Assembly-driven community genomics of a hypersaline microbial ecosystem.</title>
        <authorList>
            <person name="Podell S."/>
            <person name="Ugalde J.A."/>
            <person name="Narasingarao P."/>
            <person name="Banfield J.F."/>
            <person name="Heidelberg K.B."/>
            <person name="Allen E.E."/>
        </authorList>
    </citation>
    <scope>NUCLEOTIDE SEQUENCE [LARGE SCALE GENOMIC DNA]</scope>
    <source>
        <strain evidence="3">J07HQW1</strain>
    </source>
</reference>
<feature type="region of interest" description="Disordered" evidence="1">
    <location>
        <begin position="90"/>
        <end position="115"/>
    </location>
</feature>
<dbReference type="Proteomes" id="UP000030649">
    <property type="component" value="Unassembled WGS sequence"/>
</dbReference>
<protein>
    <submittedName>
        <fullName evidence="2">Uncharacterized protein</fullName>
    </submittedName>
</protein>
<evidence type="ECO:0000256" key="1">
    <source>
        <dbReference type="SAM" id="MobiDB-lite"/>
    </source>
</evidence>
<dbReference type="HOGENOM" id="CLU_1840528_0_0_2"/>
<feature type="compositionally biased region" description="Acidic residues" evidence="1">
    <location>
        <begin position="96"/>
        <end position="107"/>
    </location>
</feature>